<dbReference type="GO" id="GO:0006567">
    <property type="term" value="P:L-threonine catabolic process"/>
    <property type="evidence" value="ECO:0007669"/>
    <property type="project" value="TreeGrafter"/>
</dbReference>
<dbReference type="GO" id="GO:0009097">
    <property type="term" value="P:isoleucine biosynthetic process"/>
    <property type="evidence" value="ECO:0007669"/>
    <property type="project" value="TreeGrafter"/>
</dbReference>
<dbReference type="PANTHER" id="PTHR48078">
    <property type="entry name" value="THREONINE DEHYDRATASE, MITOCHONDRIAL-RELATED"/>
    <property type="match status" value="1"/>
</dbReference>
<dbReference type="InterPro" id="IPR050147">
    <property type="entry name" value="Ser/Thr_Dehydratase"/>
</dbReference>
<dbReference type="GO" id="GO:0003941">
    <property type="term" value="F:L-serine ammonia-lyase activity"/>
    <property type="evidence" value="ECO:0007669"/>
    <property type="project" value="TreeGrafter"/>
</dbReference>
<keyword evidence="3" id="KW-0663">Pyridoxal phosphate</keyword>
<evidence type="ECO:0000256" key="2">
    <source>
        <dbReference type="ARBA" id="ARBA00005517"/>
    </source>
</evidence>
<keyword evidence="4" id="KW-0456">Lyase</keyword>
<feature type="domain" description="Tryptophan synthase beta chain-like PALP" evidence="5">
    <location>
        <begin position="76"/>
        <end position="376"/>
    </location>
</feature>
<dbReference type="Pfam" id="PF00291">
    <property type="entry name" value="PALP"/>
    <property type="match status" value="1"/>
</dbReference>
<protein>
    <recommendedName>
        <fullName evidence="5">Tryptophan synthase beta chain-like PALP domain-containing protein</fullName>
    </recommendedName>
</protein>
<feature type="non-terminal residue" evidence="6">
    <location>
        <position position="419"/>
    </location>
</feature>
<evidence type="ECO:0000256" key="3">
    <source>
        <dbReference type="ARBA" id="ARBA00022898"/>
    </source>
</evidence>
<proteinExistence type="inferred from homology"/>
<dbReference type="GO" id="GO:0006565">
    <property type="term" value="P:L-serine catabolic process"/>
    <property type="evidence" value="ECO:0007669"/>
    <property type="project" value="TreeGrafter"/>
</dbReference>
<dbReference type="SUPFAM" id="SSF53686">
    <property type="entry name" value="Tryptophan synthase beta subunit-like PLP-dependent enzymes"/>
    <property type="match status" value="1"/>
</dbReference>
<comment type="similarity">
    <text evidence="2">Belongs to the threonine synthase family.</text>
</comment>
<name>A0A382GJP4_9ZZZZ</name>
<evidence type="ECO:0000256" key="4">
    <source>
        <dbReference type="ARBA" id="ARBA00023239"/>
    </source>
</evidence>
<dbReference type="InterPro" id="IPR036052">
    <property type="entry name" value="TrpB-like_PALP_sf"/>
</dbReference>
<dbReference type="InterPro" id="IPR004450">
    <property type="entry name" value="Thr_synthase-like"/>
</dbReference>
<dbReference type="AlphaFoldDB" id="A0A382GJP4"/>
<dbReference type="CDD" id="cd01563">
    <property type="entry name" value="Thr-synth_1"/>
    <property type="match status" value="1"/>
</dbReference>
<dbReference type="PANTHER" id="PTHR48078:SF6">
    <property type="entry name" value="L-THREONINE DEHYDRATASE CATABOLIC TDCB"/>
    <property type="match status" value="1"/>
</dbReference>
<evidence type="ECO:0000313" key="6">
    <source>
        <dbReference type="EMBL" id="SVB74873.1"/>
    </source>
</evidence>
<gene>
    <name evidence="6" type="ORF">METZ01_LOCUS227727</name>
</gene>
<sequence>MSFFKGLECHLCGAQFPGEAPFVCDQCLGPLEATYDYDLIKTTLTRELVASRPLNLWRYRELLPIEGQPVAGLNSGFTPLIKADRLALELGLKELYLKDESVNYPSLSYKDRVVSVAATRAVELGFRVFACASTGNLGNSVAAHAAKLGLECYVFIPNSLEPGKILGTTIANAHVIAIDGTYDDVNRLCTQMADRNGWAFANINLRSYYAEGAKTLAFEVAEQLGWAFPKHVVSPVAGGTLLPRIGRGFRELKQIGLVDANLPKIHAAQAAGCAPVVHALKSGAEFPEPVKPDTIAKSIAIGNPADGFQVLETVRGTGGSGAMVSDDQIVDAIKLLARTEGIFTEPAGGTTLAATIALVDQGAIPRDESVVLAITGNGYKTADAVADCVTTPIQLGRSLKEFEQYLESQPIERARKAPI</sequence>
<dbReference type="GO" id="GO:0004794">
    <property type="term" value="F:threonine deaminase activity"/>
    <property type="evidence" value="ECO:0007669"/>
    <property type="project" value="TreeGrafter"/>
</dbReference>
<evidence type="ECO:0000256" key="1">
    <source>
        <dbReference type="ARBA" id="ARBA00001933"/>
    </source>
</evidence>
<comment type="cofactor">
    <cofactor evidence="1">
        <name>pyridoxal 5'-phosphate</name>
        <dbReference type="ChEBI" id="CHEBI:597326"/>
    </cofactor>
</comment>
<reference evidence="6" key="1">
    <citation type="submission" date="2018-05" db="EMBL/GenBank/DDBJ databases">
        <authorList>
            <person name="Lanie J.A."/>
            <person name="Ng W.-L."/>
            <person name="Kazmierczak K.M."/>
            <person name="Andrzejewski T.M."/>
            <person name="Davidsen T.M."/>
            <person name="Wayne K.J."/>
            <person name="Tettelin H."/>
            <person name="Glass J.I."/>
            <person name="Rusch D."/>
            <person name="Podicherti R."/>
            <person name="Tsui H.-C.T."/>
            <person name="Winkler M.E."/>
        </authorList>
    </citation>
    <scope>NUCLEOTIDE SEQUENCE</scope>
</reference>
<organism evidence="6">
    <name type="scientific">marine metagenome</name>
    <dbReference type="NCBI Taxonomy" id="408172"/>
    <lineage>
        <taxon>unclassified sequences</taxon>
        <taxon>metagenomes</taxon>
        <taxon>ecological metagenomes</taxon>
    </lineage>
</organism>
<dbReference type="EMBL" id="UINC01055692">
    <property type="protein sequence ID" value="SVB74873.1"/>
    <property type="molecule type" value="Genomic_DNA"/>
</dbReference>
<dbReference type="InterPro" id="IPR001926">
    <property type="entry name" value="TrpB-like_PALP"/>
</dbReference>
<dbReference type="Gene3D" id="3.40.50.1100">
    <property type="match status" value="2"/>
</dbReference>
<evidence type="ECO:0000259" key="5">
    <source>
        <dbReference type="Pfam" id="PF00291"/>
    </source>
</evidence>
<dbReference type="NCBIfam" id="TIGR00260">
    <property type="entry name" value="thrC"/>
    <property type="match status" value="1"/>
</dbReference>
<accession>A0A382GJP4</accession>